<feature type="region of interest" description="Disordered" evidence="1">
    <location>
        <begin position="67"/>
        <end position="160"/>
    </location>
</feature>
<dbReference type="AlphaFoldDB" id="A0A1Y1YRX6"/>
<evidence type="ECO:0000313" key="4">
    <source>
        <dbReference type="Proteomes" id="UP000193498"/>
    </source>
</evidence>
<keyword evidence="4" id="KW-1185">Reference proteome</keyword>
<proteinExistence type="predicted"/>
<evidence type="ECO:0000256" key="2">
    <source>
        <dbReference type="SAM" id="SignalP"/>
    </source>
</evidence>
<feature type="compositionally biased region" description="Low complexity" evidence="1">
    <location>
        <begin position="123"/>
        <end position="137"/>
    </location>
</feature>
<feature type="chain" id="PRO_5013141490" evidence="2">
    <location>
        <begin position="18"/>
        <end position="233"/>
    </location>
</feature>
<protein>
    <submittedName>
        <fullName evidence="3">Uncharacterized protein</fullName>
    </submittedName>
</protein>
<evidence type="ECO:0000313" key="3">
    <source>
        <dbReference type="EMBL" id="ORY00782.1"/>
    </source>
</evidence>
<feature type="signal peptide" evidence="2">
    <location>
        <begin position="1"/>
        <end position="17"/>
    </location>
</feature>
<reference evidence="3 4" key="1">
    <citation type="submission" date="2016-07" db="EMBL/GenBank/DDBJ databases">
        <title>Pervasive Adenine N6-methylation of Active Genes in Fungi.</title>
        <authorList>
            <consortium name="DOE Joint Genome Institute"/>
            <person name="Mondo S.J."/>
            <person name="Dannebaum R.O."/>
            <person name="Kuo R.C."/>
            <person name="Labutti K."/>
            <person name="Haridas S."/>
            <person name="Kuo A."/>
            <person name="Salamov A."/>
            <person name="Ahrendt S.R."/>
            <person name="Lipzen A."/>
            <person name="Sullivan W."/>
            <person name="Andreopoulos W.B."/>
            <person name="Clum A."/>
            <person name="Lindquist E."/>
            <person name="Daum C."/>
            <person name="Ramamoorthy G.K."/>
            <person name="Gryganskyi A."/>
            <person name="Culley D."/>
            <person name="Magnuson J.K."/>
            <person name="James T.Y."/>
            <person name="O'Malley M.A."/>
            <person name="Stajich J.E."/>
            <person name="Spatafora J.W."/>
            <person name="Visel A."/>
            <person name="Grigoriev I.V."/>
        </authorList>
    </citation>
    <scope>NUCLEOTIDE SEQUENCE [LARGE SCALE GENOMIC DNA]</scope>
    <source>
        <strain evidence="3 4">CBS 931.73</strain>
    </source>
</reference>
<comment type="caution">
    <text evidence="3">The sequence shown here is derived from an EMBL/GenBank/DDBJ whole genome shotgun (WGS) entry which is preliminary data.</text>
</comment>
<evidence type="ECO:0000256" key="1">
    <source>
        <dbReference type="SAM" id="MobiDB-lite"/>
    </source>
</evidence>
<dbReference type="EMBL" id="MCFE01000078">
    <property type="protein sequence ID" value="ORY00782.1"/>
    <property type="molecule type" value="Genomic_DNA"/>
</dbReference>
<gene>
    <name evidence="3" type="ORF">K493DRAFT_298706</name>
</gene>
<name>A0A1Y1YRX6_9FUNG</name>
<keyword evidence="2" id="KW-0732">Signal</keyword>
<organism evidence="3 4">
    <name type="scientific">Basidiobolus meristosporus CBS 931.73</name>
    <dbReference type="NCBI Taxonomy" id="1314790"/>
    <lineage>
        <taxon>Eukaryota</taxon>
        <taxon>Fungi</taxon>
        <taxon>Fungi incertae sedis</taxon>
        <taxon>Zoopagomycota</taxon>
        <taxon>Entomophthoromycotina</taxon>
        <taxon>Basidiobolomycetes</taxon>
        <taxon>Basidiobolales</taxon>
        <taxon>Basidiobolaceae</taxon>
        <taxon>Basidiobolus</taxon>
    </lineage>
</organism>
<accession>A0A1Y1YRX6</accession>
<dbReference type="Proteomes" id="UP000193498">
    <property type="component" value="Unassembled WGS sequence"/>
</dbReference>
<sequence>MKSTLLIALITFSVVASQNDDQETQVQDTQDCVNGCDFDDGQCHNQCIKAHFDRHVSQIELIESTFGEDNEESSPVADNASAQTPEPKASVSDHHSSQPTGHVKGDTSSSEDNGAVIPSVATGNGNSRSDNINNGNNHRFNPVENPVAGPASEGSSVHTSVTAKVTIPSTLTGKILNKSVASHGTPTSSPFVGVSRTSARVVSTSILPSSQSSSIRATLAMLLLGSFVILSQY</sequence>
<dbReference type="InParanoid" id="A0A1Y1YRX6"/>